<accession>A0A1G1X755</accession>
<feature type="transmembrane region" description="Helical" evidence="7">
    <location>
        <begin position="334"/>
        <end position="352"/>
    </location>
</feature>
<feature type="transmembrane region" description="Helical" evidence="7">
    <location>
        <begin position="471"/>
        <end position="489"/>
    </location>
</feature>
<dbReference type="CDD" id="cd03392">
    <property type="entry name" value="PAP2_like_2"/>
    <property type="match status" value="1"/>
</dbReference>
<feature type="transmembrane region" description="Helical" evidence="7">
    <location>
        <begin position="432"/>
        <end position="450"/>
    </location>
</feature>
<sequence>MWVEQFIGYIEHIGYWGYLLGFFASLLEALAFVGFLVPGSIAVTLLGFVASKGEMSAEVLVLCCIVGATLGDAISFFLGRNGTTIFSDSNRIFNTRHLTRGKMFFERHGYYSVFLGRFIGGIRAFIPYVAGVFRMDVKQFFFWNIMSAIGWSLVHVYAGYFFGAAWRVAEQWSARAGLFLLVAVVFVVTLWYATIFIARRAKRIFRFLQSVWRSVLHAALANEDVVAWKMRHPRTARFLRNRMGVASFWGLPFTLLTIAFAYALLEFFGVVQNVATTGVVLGADIRMENLLYAFRSGPTTSFFLWVTMLGNWTIALGAMICASIILFVWQKDRFIVPLWVTVGGSQIAGLIGKYELHRPRPSGTAVFTEQSFSFPSGHSIFAVALYGFLTYIAVRYARRWRNKIYIACFGLTVIFLIGLSRLYVGVHYFSDVWGGYLLGFMWLIVGISLAEWISHTKRNHAFAVRVQSHSFALAGTGMCLIGFVGYFIVVGHDSIAGLLAAPPVFQTSSITTKHALDIFSDGSPQYTETLPGNRQEPISFIITAPREQVFVDAFARAGWYHAEQLSVRSGMRLVIAELTGKSYPTAPITPSFWNQEVNDFAFEKPTSKDNIRERHHARFWRTPYVTDSGDRVYVGTASLDLHIKWFITHAISPNIDDERAVLLQDLVQGGSDLSYTSVQFVPPTLGKNFTGDAFFTDGKAYVVQIK</sequence>
<comment type="subcellular location">
    <subcellularLocation>
        <location evidence="1">Cell membrane</location>
        <topology evidence="1">Multi-pass membrane protein</topology>
    </subcellularLocation>
</comment>
<keyword evidence="5 7" id="KW-1133">Transmembrane helix</keyword>
<feature type="transmembrane region" description="Helical" evidence="7">
    <location>
        <begin position="244"/>
        <end position="265"/>
    </location>
</feature>
<evidence type="ECO:0000256" key="7">
    <source>
        <dbReference type="SAM" id="Phobius"/>
    </source>
</evidence>
<comment type="similarity">
    <text evidence="2">Belongs to the DedA family.</text>
</comment>
<keyword evidence="4 7" id="KW-0812">Transmembrane</keyword>
<dbReference type="InterPro" id="IPR025902">
    <property type="entry name" value="LssY-like-C_dom"/>
</dbReference>
<evidence type="ECO:0000313" key="9">
    <source>
        <dbReference type="EMBL" id="OGY35815.1"/>
    </source>
</evidence>
<name>A0A1G1X755_9BACT</name>
<protein>
    <recommendedName>
        <fullName evidence="8">Phosphatidic acid phosphatase type 2/haloperoxidase domain-containing protein</fullName>
    </recommendedName>
</protein>
<evidence type="ECO:0000256" key="4">
    <source>
        <dbReference type="ARBA" id="ARBA00022692"/>
    </source>
</evidence>
<feature type="transmembrane region" description="Helical" evidence="7">
    <location>
        <begin position="20"/>
        <end position="47"/>
    </location>
</feature>
<dbReference type="GO" id="GO:0005886">
    <property type="term" value="C:plasma membrane"/>
    <property type="evidence" value="ECO:0007669"/>
    <property type="project" value="UniProtKB-SubCell"/>
</dbReference>
<reference evidence="9 10" key="1">
    <citation type="journal article" date="2016" name="Nat. Commun.">
        <title>Thousands of microbial genomes shed light on interconnected biogeochemical processes in an aquifer system.</title>
        <authorList>
            <person name="Anantharaman K."/>
            <person name="Brown C.T."/>
            <person name="Hug L.A."/>
            <person name="Sharon I."/>
            <person name="Castelle C.J."/>
            <person name="Probst A.J."/>
            <person name="Thomas B.C."/>
            <person name="Singh A."/>
            <person name="Wilkins M.J."/>
            <person name="Karaoz U."/>
            <person name="Brodie E.L."/>
            <person name="Williams K.H."/>
            <person name="Hubbard S.S."/>
            <person name="Banfield J.F."/>
        </authorList>
    </citation>
    <scope>NUCLEOTIDE SEQUENCE [LARGE SCALE GENOMIC DNA]</scope>
</reference>
<evidence type="ECO:0000256" key="6">
    <source>
        <dbReference type="ARBA" id="ARBA00023136"/>
    </source>
</evidence>
<feature type="transmembrane region" description="Helical" evidence="7">
    <location>
        <begin position="178"/>
        <end position="198"/>
    </location>
</feature>
<evidence type="ECO:0000256" key="5">
    <source>
        <dbReference type="ARBA" id="ARBA00022989"/>
    </source>
</evidence>
<dbReference type="PANTHER" id="PTHR30353:SF15">
    <property type="entry name" value="INNER MEMBRANE PROTEIN YABI"/>
    <property type="match status" value="1"/>
</dbReference>
<dbReference type="Gene3D" id="1.20.144.10">
    <property type="entry name" value="Phosphatidic acid phosphatase type 2/haloperoxidase"/>
    <property type="match status" value="1"/>
</dbReference>
<feature type="transmembrane region" description="Helical" evidence="7">
    <location>
        <begin position="59"/>
        <end position="78"/>
    </location>
</feature>
<dbReference type="Proteomes" id="UP000177941">
    <property type="component" value="Unassembled WGS sequence"/>
</dbReference>
<dbReference type="InterPro" id="IPR036938">
    <property type="entry name" value="PAP2/HPO_sf"/>
</dbReference>
<dbReference type="EMBL" id="MHHS01000045">
    <property type="protein sequence ID" value="OGY35815.1"/>
    <property type="molecule type" value="Genomic_DNA"/>
</dbReference>
<feature type="transmembrane region" description="Helical" evidence="7">
    <location>
        <begin position="372"/>
        <end position="392"/>
    </location>
</feature>
<dbReference type="Pfam" id="PF01569">
    <property type="entry name" value="PAP2"/>
    <property type="match status" value="1"/>
</dbReference>
<dbReference type="InterPro" id="IPR032818">
    <property type="entry name" value="DedA-like"/>
</dbReference>
<dbReference type="SUPFAM" id="SSF48317">
    <property type="entry name" value="Acid phosphatase/Vanadium-dependent haloperoxidase"/>
    <property type="match status" value="1"/>
</dbReference>
<proteinExistence type="inferred from homology"/>
<feature type="domain" description="Phosphatidic acid phosphatase type 2/haloperoxidase" evidence="8">
    <location>
        <begin position="335"/>
        <end position="447"/>
    </location>
</feature>
<evidence type="ECO:0000256" key="2">
    <source>
        <dbReference type="ARBA" id="ARBA00010792"/>
    </source>
</evidence>
<evidence type="ECO:0000256" key="3">
    <source>
        <dbReference type="ARBA" id="ARBA00022475"/>
    </source>
</evidence>
<dbReference type="Pfam" id="PF09335">
    <property type="entry name" value="VTT_dom"/>
    <property type="match status" value="1"/>
</dbReference>
<dbReference type="AlphaFoldDB" id="A0A1G1X755"/>
<evidence type="ECO:0000313" key="10">
    <source>
        <dbReference type="Proteomes" id="UP000177941"/>
    </source>
</evidence>
<dbReference type="InterPro" id="IPR000326">
    <property type="entry name" value="PAP2/HPO"/>
</dbReference>
<organism evidence="9 10">
    <name type="scientific">Candidatus Andersenbacteria bacterium RIFCSPHIGHO2_12_FULL_45_11b</name>
    <dbReference type="NCBI Taxonomy" id="1797282"/>
    <lineage>
        <taxon>Bacteria</taxon>
        <taxon>Candidatus Anderseniibacteriota</taxon>
    </lineage>
</organism>
<feature type="transmembrane region" description="Helical" evidence="7">
    <location>
        <begin position="404"/>
        <end position="426"/>
    </location>
</feature>
<evidence type="ECO:0000259" key="8">
    <source>
        <dbReference type="SMART" id="SM00014"/>
    </source>
</evidence>
<feature type="transmembrane region" description="Helical" evidence="7">
    <location>
        <begin position="140"/>
        <end position="166"/>
    </location>
</feature>
<dbReference type="SMART" id="SM00014">
    <property type="entry name" value="acidPPc"/>
    <property type="match status" value="1"/>
</dbReference>
<comment type="caution">
    <text evidence="9">The sequence shown here is derived from an EMBL/GenBank/DDBJ whole genome shotgun (WGS) entry which is preliminary data.</text>
</comment>
<feature type="transmembrane region" description="Helical" evidence="7">
    <location>
        <begin position="110"/>
        <end position="133"/>
    </location>
</feature>
<feature type="transmembrane region" description="Helical" evidence="7">
    <location>
        <begin position="302"/>
        <end position="327"/>
    </location>
</feature>
<dbReference type="PANTHER" id="PTHR30353">
    <property type="entry name" value="INNER MEMBRANE PROTEIN DEDA-RELATED"/>
    <property type="match status" value="1"/>
</dbReference>
<evidence type="ECO:0000256" key="1">
    <source>
        <dbReference type="ARBA" id="ARBA00004651"/>
    </source>
</evidence>
<dbReference type="Pfam" id="PF14067">
    <property type="entry name" value="LssY_C"/>
    <property type="match status" value="1"/>
</dbReference>
<dbReference type="InterPro" id="IPR032816">
    <property type="entry name" value="VTT_dom"/>
</dbReference>
<keyword evidence="3" id="KW-1003">Cell membrane</keyword>
<gene>
    <name evidence="9" type="ORF">A3E36_03635</name>
</gene>
<keyword evidence="6 7" id="KW-0472">Membrane</keyword>